<dbReference type="RefSeq" id="WP_312562320.1">
    <property type="nucleotide sequence ID" value="NZ_JAVSKO010000004.1"/>
</dbReference>
<gene>
    <name evidence="1" type="ORF">ROV92_11660</name>
</gene>
<sequence length="145" mass="15501">MSDAAPGSLLYCQGNWSFKLTPDVDGNEQMIFLTGDHAGSVSKVPGRNGLTPAAPYELAIYVDSIDGSKVPQKLPAVSFGPKGAIIHGHQWDHHRSPVAVQMDGSHSESDGQEYNFLPSFSLWLVDADKSRVGNNPIVSIGQATP</sequence>
<comment type="caution">
    <text evidence="1">The sequence shown here is derived from an EMBL/GenBank/DDBJ whole genome shotgun (WGS) entry which is preliminary data.</text>
</comment>
<evidence type="ECO:0000313" key="2">
    <source>
        <dbReference type="Proteomes" id="UP001251948"/>
    </source>
</evidence>
<dbReference type="AlphaFoldDB" id="A0AAJ2MVF4"/>
<proteinExistence type="predicted"/>
<name>A0AAJ2MVF4_STEMA</name>
<organism evidence="1 2">
    <name type="scientific">Stenotrophomonas maltophilia</name>
    <name type="common">Pseudomonas maltophilia</name>
    <name type="synonym">Xanthomonas maltophilia</name>
    <dbReference type="NCBI Taxonomy" id="40324"/>
    <lineage>
        <taxon>Bacteria</taxon>
        <taxon>Pseudomonadati</taxon>
        <taxon>Pseudomonadota</taxon>
        <taxon>Gammaproteobacteria</taxon>
        <taxon>Lysobacterales</taxon>
        <taxon>Lysobacteraceae</taxon>
        <taxon>Stenotrophomonas</taxon>
        <taxon>Stenotrophomonas maltophilia group</taxon>
    </lineage>
</organism>
<reference evidence="1" key="1">
    <citation type="submission" date="2023-07" db="EMBL/GenBank/DDBJ databases">
        <title>Comparative genomics of clinical Stenotrophomonas maltophilia isolates reveals regions of diversity which correlate with colonization and persistence in vivo.</title>
        <authorList>
            <person name="Mcdaniel M.S."/>
            <person name="Swords W.E."/>
            <person name="Sumpter N.A."/>
            <person name="Lindgren N.R."/>
            <person name="Billiot C.E."/>
        </authorList>
    </citation>
    <scope>NUCLEOTIDE SEQUENCE</scope>
    <source>
        <strain evidence="1">Ism4</strain>
    </source>
</reference>
<evidence type="ECO:0000313" key="1">
    <source>
        <dbReference type="EMBL" id="MDT3468642.1"/>
    </source>
</evidence>
<protein>
    <submittedName>
        <fullName evidence="1">Uncharacterized protein</fullName>
    </submittedName>
</protein>
<dbReference type="EMBL" id="JAVSKO010000004">
    <property type="protein sequence ID" value="MDT3468642.1"/>
    <property type="molecule type" value="Genomic_DNA"/>
</dbReference>
<accession>A0AAJ2MVF4</accession>
<dbReference type="Proteomes" id="UP001251948">
    <property type="component" value="Unassembled WGS sequence"/>
</dbReference>